<sequence>WIARLKDPAQRAKVLADMHDPHPTWENLLAHAGPDKTLLLAFKNPALKPYTGKTLAEVAKLRGESPEDAAIDLVIEDGTRVGVAYFLMSEENVKREVQLPWVSFGSDEAAPAPEGVFLK</sequence>
<feature type="non-terminal residue" evidence="1">
    <location>
        <position position="1"/>
    </location>
</feature>
<keyword evidence="2" id="KW-1185">Reference proteome</keyword>
<gene>
    <name evidence="1" type="ORF">ADUPG1_002389</name>
</gene>
<protein>
    <submittedName>
        <fullName evidence="1">D-aminoacylase</fullName>
    </submittedName>
</protein>
<dbReference type="Proteomes" id="UP001057375">
    <property type="component" value="Unassembled WGS sequence"/>
</dbReference>
<feature type="non-terminal residue" evidence="1">
    <location>
        <position position="119"/>
    </location>
</feature>
<dbReference type="SUPFAM" id="SSF51556">
    <property type="entry name" value="Metallo-dependent hydrolases"/>
    <property type="match status" value="1"/>
</dbReference>
<reference evidence="1" key="1">
    <citation type="submission" date="2022-03" db="EMBL/GenBank/DDBJ databases">
        <title>Draft genome sequence of Aduncisulcus paluster, a free-living microaerophilic Fornicata.</title>
        <authorList>
            <person name="Yuyama I."/>
            <person name="Kume K."/>
            <person name="Tamura T."/>
            <person name="Inagaki Y."/>
            <person name="Hashimoto T."/>
        </authorList>
    </citation>
    <scope>NUCLEOTIDE SEQUENCE</scope>
    <source>
        <strain evidence="1">NY0171</strain>
    </source>
</reference>
<organism evidence="1 2">
    <name type="scientific">Aduncisulcus paluster</name>
    <dbReference type="NCBI Taxonomy" id="2918883"/>
    <lineage>
        <taxon>Eukaryota</taxon>
        <taxon>Metamonada</taxon>
        <taxon>Carpediemonas-like organisms</taxon>
        <taxon>Aduncisulcus</taxon>
    </lineage>
</organism>
<accession>A0ABQ5KKN0</accession>
<evidence type="ECO:0000313" key="1">
    <source>
        <dbReference type="EMBL" id="GKT33067.1"/>
    </source>
</evidence>
<name>A0ABQ5KKN0_9EUKA</name>
<comment type="caution">
    <text evidence="1">The sequence shown here is derived from an EMBL/GenBank/DDBJ whole genome shotgun (WGS) entry which is preliminary data.</text>
</comment>
<dbReference type="InterPro" id="IPR032466">
    <property type="entry name" value="Metal_Hydrolase"/>
</dbReference>
<dbReference type="EMBL" id="BQXS01002765">
    <property type="protein sequence ID" value="GKT33067.1"/>
    <property type="molecule type" value="Genomic_DNA"/>
</dbReference>
<evidence type="ECO:0000313" key="2">
    <source>
        <dbReference type="Proteomes" id="UP001057375"/>
    </source>
</evidence>
<proteinExistence type="predicted"/>